<sequence length="228" mass="25069">MKILTLPGLDGTGALLAEFQAELGQKHEVSVLSYPADLTRYSDLTDWIAERLPEEEFVLIAESFSGPLAAMIAAGKPAHLKGVIFVATFAKSPRPAPAFLAHLLCVMPTRSRLLSKYAQPLLMGPWASKTFTALFCDTMEKVPPATLSKRLHEVLQVNVTKQLHEINVPMLYLQASNDWLVPKRMAKGFAQASCSIQNIKGPHFLLQANPKDASQVIEDFIAELSKSE</sequence>
<dbReference type="SUPFAM" id="SSF53474">
    <property type="entry name" value="alpha/beta-Hydrolases"/>
    <property type="match status" value="1"/>
</dbReference>
<evidence type="ECO:0000313" key="2">
    <source>
        <dbReference type="EMBL" id="SNZ21173.1"/>
    </source>
</evidence>
<keyword evidence="3" id="KW-1185">Reference proteome</keyword>
<gene>
    <name evidence="2" type="ORF">SAMN06265368_4290</name>
</gene>
<proteinExistence type="predicted"/>
<dbReference type="Pfam" id="PF12146">
    <property type="entry name" value="Hydrolase_4"/>
    <property type="match status" value="1"/>
</dbReference>
<dbReference type="Proteomes" id="UP000219439">
    <property type="component" value="Unassembled WGS sequence"/>
</dbReference>
<dbReference type="EMBL" id="OBEL01000007">
    <property type="protein sequence ID" value="SNZ21173.1"/>
    <property type="molecule type" value="Genomic_DNA"/>
</dbReference>
<dbReference type="Gene3D" id="3.40.50.1820">
    <property type="entry name" value="alpha/beta hydrolase"/>
    <property type="match status" value="1"/>
</dbReference>
<evidence type="ECO:0000313" key="3">
    <source>
        <dbReference type="Proteomes" id="UP000219439"/>
    </source>
</evidence>
<dbReference type="PANTHER" id="PTHR22753:SF14">
    <property type="entry name" value="MONOACYLGLYCEROL_DIACYLGLYCEROL O-ACYLTRANSFERASE"/>
    <property type="match status" value="1"/>
</dbReference>
<reference evidence="2 3" key="1">
    <citation type="submission" date="2017-09" db="EMBL/GenBank/DDBJ databases">
        <authorList>
            <person name="Ehlers B."/>
            <person name="Leendertz F.H."/>
        </authorList>
    </citation>
    <scope>NUCLEOTIDE SEQUENCE [LARGE SCALE GENOMIC DNA]</scope>
    <source>
        <strain evidence="2 3">DSM 18289</strain>
    </source>
</reference>
<feature type="domain" description="Serine aminopeptidase S33" evidence="1">
    <location>
        <begin position="43"/>
        <end position="192"/>
    </location>
</feature>
<organism evidence="2 3">
    <name type="scientific">Cohaesibacter gelatinilyticus</name>
    <dbReference type="NCBI Taxonomy" id="372072"/>
    <lineage>
        <taxon>Bacteria</taxon>
        <taxon>Pseudomonadati</taxon>
        <taxon>Pseudomonadota</taxon>
        <taxon>Alphaproteobacteria</taxon>
        <taxon>Hyphomicrobiales</taxon>
        <taxon>Cohaesibacteraceae</taxon>
    </lineage>
</organism>
<dbReference type="GO" id="GO:0016020">
    <property type="term" value="C:membrane"/>
    <property type="evidence" value="ECO:0007669"/>
    <property type="project" value="TreeGrafter"/>
</dbReference>
<accession>A0A285PIR7</accession>
<dbReference type="OrthoDB" id="9814966at2"/>
<dbReference type="PANTHER" id="PTHR22753">
    <property type="entry name" value="TRANSMEMBRANE PROTEIN 68"/>
    <property type="match status" value="1"/>
</dbReference>
<protein>
    <submittedName>
        <fullName evidence="2">Pimeloyl-ACP methyl ester carboxylesterase</fullName>
    </submittedName>
</protein>
<dbReference type="InterPro" id="IPR022742">
    <property type="entry name" value="Hydrolase_4"/>
</dbReference>
<evidence type="ECO:0000259" key="1">
    <source>
        <dbReference type="Pfam" id="PF12146"/>
    </source>
</evidence>
<dbReference type="AlphaFoldDB" id="A0A285PIR7"/>
<name>A0A285PIR7_9HYPH</name>
<dbReference type="RefSeq" id="WP_097155556.1">
    <property type="nucleotide sequence ID" value="NZ_OBEL01000007.1"/>
</dbReference>
<dbReference type="InterPro" id="IPR029058">
    <property type="entry name" value="AB_hydrolase_fold"/>
</dbReference>